<sequence>MTSTEVKSRKPANTAFKQQRLKAWQPILTPRTVLPTLIIIGLIFAPLGGLLLWASDSVAEIAIDYTTCDKAGAAFINMPADSYTVSFPGSGSNGNAPQFKSIPSVQKDDRANSSWPTTLCTIKFDVPQTMKKPVFVYYRLTNFYQNHRRYVKSLDAKQLSGVAQNPSELKSGGCDPLAYVTEKDPATGADVQYPIYPCGLIANSMFNDTFKLSLVNTQTLGGYLLQDTDIAWHSDTKKYGSNPYTDLSKIRPPPNWKLRYPNGYSAASPPPNLTSWEHFQVWMRPAGLPNFRKLYAKNTDEDLAAGTYTIDVDMNFDVTTYGGTKSLVISTVSFMGGRNPFLGIAYLAVGGVCVLLGVLFAVRHLYKPRRLGDHTYLSWNQNTAGGNAASTGSAATPAIGTSTGVNPRY</sequence>
<dbReference type="Pfam" id="PF03381">
    <property type="entry name" value="CDC50"/>
    <property type="match status" value="1"/>
</dbReference>
<feature type="region of interest" description="Disordered" evidence="7">
    <location>
        <begin position="388"/>
        <end position="409"/>
    </location>
</feature>
<dbReference type="EMBL" id="JAAAJB010000091">
    <property type="protein sequence ID" value="KAG0266552.1"/>
    <property type="molecule type" value="Genomic_DNA"/>
</dbReference>
<evidence type="ECO:0000256" key="5">
    <source>
        <dbReference type="ARBA" id="ARBA00023136"/>
    </source>
</evidence>
<accession>A0A9P6QIV7</accession>
<keyword evidence="5 6" id="KW-0472">Membrane</keyword>
<reference evidence="9" key="1">
    <citation type="journal article" date="2020" name="Fungal Divers.">
        <title>Resolving the Mortierellaceae phylogeny through synthesis of multi-gene phylogenetics and phylogenomics.</title>
        <authorList>
            <person name="Vandepol N."/>
            <person name="Liber J."/>
            <person name="Desiro A."/>
            <person name="Na H."/>
            <person name="Kennedy M."/>
            <person name="Barry K."/>
            <person name="Grigoriev I.V."/>
            <person name="Miller A.N."/>
            <person name="O'Donnell K."/>
            <person name="Stajich J.E."/>
            <person name="Bonito G."/>
        </authorList>
    </citation>
    <scope>NUCLEOTIDE SEQUENCE</scope>
    <source>
        <strain evidence="9">BC1065</strain>
    </source>
</reference>
<dbReference type="AlphaFoldDB" id="A0A9P6QIV7"/>
<comment type="caution">
    <text evidence="9">The sequence shown here is derived from an EMBL/GenBank/DDBJ whole genome shotgun (WGS) entry which is preliminary data.</text>
</comment>
<evidence type="ECO:0000256" key="8">
    <source>
        <dbReference type="SAM" id="Phobius"/>
    </source>
</evidence>
<evidence type="ECO:0000256" key="2">
    <source>
        <dbReference type="ARBA" id="ARBA00009457"/>
    </source>
</evidence>
<dbReference type="PIRSF" id="PIRSF015840">
    <property type="entry name" value="DUF284_TM_euk"/>
    <property type="match status" value="1"/>
</dbReference>
<dbReference type="InterPro" id="IPR005045">
    <property type="entry name" value="CDC50/LEM3_fam"/>
</dbReference>
<evidence type="ECO:0000256" key="6">
    <source>
        <dbReference type="PIRNR" id="PIRNR015840"/>
    </source>
</evidence>
<dbReference type="GO" id="GO:0045332">
    <property type="term" value="P:phospholipid translocation"/>
    <property type="evidence" value="ECO:0007669"/>
    <property type="project" value="UniProtKB-UniRule"/>
</dbReference>
<evidence type="ECO:0000313" key="10">
    <source>
        <dbReference type="Proteomes" id="UP000807716"/>
    </source>
</evidence>
<evidence type="ECO:0000256" key="1">
    <source>
        <dbReference type="ARBA" id="ARBA00004141"/>
    </source>
</evidence>
<protein>
    <submittedName>
        <fullName evidence="9">Uncharacterized protein</fullName>
    </submittedName>
</protein>
<gene>
    <name evidence="9" type="ORF">DFQ27_009662</name>
</gene>
<keyword evidence="4 8" id="KW-1133">Transmembrane helix</keyword>
<feature type="transmembrane region" description="Helical" evidence="8">
    <location>
        <begin position="341"/>
        <end position="362"/>
    </location>
</feature>
<dbReference type="PANTHER" id="PTHR10926">
    <property type="entry name" value="CELL CYCLE CONTROL PROTEIN 50"/>
    <property type="match status" value="1"/>
</dbReference>
<dbReference type="GO" id="GO:0005886">
    <property type="term" value="C:plasma membrane"/>
    <property type="evidence" value="ECO:0007669"/>
    <property type="project" value="TreeGrafter"/>
</dbReference>
<feature type="transmembrane region" description="Helical" evidence="8">
    <location>
        <begin position="32"/>
        <end position="54"/>
    </location>
</feature>
<evidence type="ECO:0000256" key="3">
    <source>
        <dbReference type="ARBA" id="ARBA00022692"/>
    </source>
</evidence>
<comment type="similarity">
    <text evidence="2 6">Belongs to the CDC50/LEM3 family.</text>
</comment>
<proteinExistence type="inferred from homology"/>
<name>A0A9P6QIV7_9FUNG</name>
<dbReference type="OrthoDB" id="340608at2759"/>
<evidence type="ECO:0000313" key="9">
    <source>
        <dbReference type="EMBL" id="KAG0266552.1"/>
    </source>
</evidence>
<dbReference type="GO" id="GO:0005783">
    <property type="term" value="C:endoplasmic reticulum"/>
    <property type="evidence" value="ECO:0007669"/>
    <property type="project" value="TreeGrafter"/>
</dbReference>
<evidence type="ECO:0000256" key="7">
    <source>
        <dbReference type="SAM" id="MobiDB-lite"/>
    </source>
</evidence>
<comment type="subcellular location">
    <subcellularLocation>
        <location evidence="1">Membrane</location>
        <topology evidence="1">Multi-pass membrane protein</topology>
    </subcellularLocation>
</comment>
<dbReference type="GO" id="GO:0005794">
    <property type="term" value="C:Golgi apparatus"/>
    <property type="evidence" value="ECO:0007669"/>
    <property type="project" value="TreeGrafter"/>
</dbReference>
<organism evidence="9 10">
    <name type="scientific">Actinomortierella ambigua</name>
    <dbReference type="NCBI Taxonomy" id="1343610"/>
    <lineage>
        <taxon>Eukaryota</taxon>
        <taxon>Fungi</taxon>
        <taxon>Fungi incertae sedis</taxon>
        <taxon>Mucoromycota</taxon>
        <taxon>Mortierellomycotina</taxon>
        <taxon>Mortierellomycetes</taxon>
        <taxon>Mortierellales</taxon>
        <taxon>Mortierellaceae</taxon>
        <taxon>Actinomortierella</taxon>
    </lineage>
</organism>
<keyword evidence="3 8" id="KW-0812">Transmembrane</keyword>
<evidence type="ECO:0000256" key="4">
    <source>
        <dbReference type="ARBA" id="ARBA00022989"/>
    </source>
</evidence>
<keyword evidence="10" id="KW-1185">Reference proteome</keyword>
<dbReference type="PANTHER" id="PTHR10926:SF0">
    <property type="entry name" value="CDC50, ISOFORM A"/>
    <property type="match status" value="1"/>
</dbReference>
<dbReference type="Proteomes" id="UP000807716">
    <property type="component" value="Unassembled WGS sequence"/>
</dbReference>